<gene>
    <name evidence="1" type="ORF">ACF05T_04860</name>
</gene>
<proteinExistence type="predicted"/>
<dbReference type="Proteomes" id="UP001603013">
    <property type="component" value="Unassembled WGS sequence"/>
</dbReference>
<accession>A0ABW6Y783</accession>
<evidence type="ECO:0000313" key="2">
    <source>
        <dbReference type="Proteomes" id="UP001603013"/>
    </source>
</evidence>
<evidence type="ECO:0000313" key="1">
    <source>
        <dbReference type="EMBL" id="MFF8275441.1"/>
    </source>
</evidence>
<sequence>MSESEGTKVVGVREQDEVNAATKKVSSEIYDLIGVEGTTSKGGPGVLSCEGKDREKFYIMKHPWSLAAKTDAELAEAMERLKEKLPQHGWKIVKYGPDSSPSKSLELTADNDEKKFGVHISFWKQRTVLGQTKPPSLIIDVISGCYEVPEGRTVEHY</sequence>
<dbReference type="RefSeq" id="WP_391933131.1">
    <property type="nucleotide sequence ID" value="NZ_JBIBSM010000002.1"/>
</dbReference>
<reference evidence="1 2" key="1">
    <citation type="submission" date="2024-10" db="EMBL/GenBank/DDBJ databases">
        <title>The Natural Products Discovery Center: Release of the First 8490 Sequenced Strains for Exploring Actinobacteria Biosynthetic Diversity.</title>
        <authorList>
            <person name="Kalkreuter E."/>
            <person name="Kautsar S.A."/>
            <person name="Yang D."/>
            <person name="Bader C.D."/>
            <person name="Teijaro C.N."/>
            <person name="Fluegel L."/>
            <person name="Davis C.M."/>
            <person name="Simpson J.R."/>
            <person name="Lauterbach L."/>
            <person name="Steele A.D."/>
            <person name="Gui C."/>
            <person name="Meng S."/>
            <person name="Li G."/>
            <person name="Viehrig K."/>
            <person name="Ye F."/>
            <person name="Su P."/>
            <person name="Kiefer A.F."/>
            <person name="Nichols A."/>
            <person name="Cepeda A.J."/>
            <person name="Yan W."/>
            <person name="Fan B."/>
            <person name="Jiang Y."/>
            <person name="Adhikari A."/>
            <person name="Zheng C.-J."/>
            <person name="Schuster L."/>
            <person name="Cowan T.M."/>
            <person name="Smanski M.J."/>
            <person name="Chevrette M.G."/>
            <person name="De Carvalho L.P.S."/>
            <person name="Shen B."/>
        </authorList>
    </citation>
    <scope>NUCLEOTIDE SEQUENCE [LARGE SCALE GENOMIC DNA]</scope>
    <source>
        <strain evidence="1 2">NPDC015755</strain>
    </source>
</reference>
<comment type="caution">
    <text evidence="1">The sequence shown here is derived from an EMBL/GenBank/DDBJ whole genome shotgun (WGS) entry which is preliminary data.</text>
</comment>
<dbReference type="EMBL" id="JBIBSM010000002">
    <property type="protein sequence ID" value="MFF8275441.1"/>
    <property type="molecule type" value="Genomic_DNA"/>
</dbReference>
<keyword evidence="2" id="KW-1185">Reference proteome</keyword>
<organism evidence="1 2">
    <name type="scientific">Streptomyces lateritius</name>
    <dbReference type="NCBI Taxonomy" id="67313"/>
    <lineage>
        <taxon>Bacteria</taxon>
        <taxon>Bacillati</taxon>
        <taxon>Actinomycetota</taxon>
        <taxon>Actinomycetes</taxon>
        <taxon>Kitasatosporales</taxon>
        <taxon>Streptomycetaceae</taxon>
        <taxon>Streptomyces</taxon>
    </lineage>
</organism>
<protein>
    <submittedName>
        <fullName evidence="1">Uncharacterized protein</fullName>
    </submittedName>
</protein>
<name>A0ABW6Y783_9ACTN</name>